<evidence type="ECO:0000256" key="2">
    <source>
        <dbReference type="ARBA" id="ARBA00023125"/>
    </source>
</evidence>
<name>H0JQW3_9NOCA</name>
<organism evidence="6 7">
    <name type="scientific">Rhodococcus pyridinivorans AK37</name>
    <dbReference type="NCBI Taxonomy" id="1114960"/>
    <lineage>
        <taxon>Bacteria</taxon>
        <taxon>Bacillati</taxon>
        <taxon>Actinomycetota</taxon>
        <taxon>Actinomycetes</taxon>
        <taxon>Mycobacteriales</taxon>
        <taxon>Nocardiaceae</taxon>
        <taxon>Rhodococcus</taxon>
    </lineage>
</organism>
<keyword evidence="3" id="KW-0804">Transcription</keyword>
<evidence type="ECO:0000313" key="6">
    <source>
        <dbReference type="EMBL" id="EHK83746.1"/>
    </source>
</evidence>
<dbReference type="GO" id="GO:0006355">
    <property type="term" value="P:regulation of DNA-templated transcription"/>
    <property type="evidence" value="ECO:0007669"/>
    <property type="project" value="InterPro"/>
</dbReference>
<dbReference type="AlphaFoldDB" id="H0JQW3"/>
<evidence type="ECO:0000259" key="5">
    <source>
        <dbReference type="PROSITE" id="PS50043"/>
    </source>
</evidence>
<dbReference type="SUPFAM" id="SSF46894">
    <property type="entry name" value="C-terminal effector domain of the bipartite response regulators"/>
    <property type="match status" value="1"/>
</dbReference>
<dbReference type="InterPro" id="IPR036388">
    <property type="entry name" value="WH-like_DNA-bd_sf"/>
</dbReference>
<evidence type="ECO:0000256" key="1">
    <source>
        <dbReference type="ARBA" id="ARBA00023015"/>
    </source>
</evidence>
<dbReference type="PRINTS" id="PR00038">
    <property type="entry name" value="HTHLUXR"/>
</dbReference>
<protein>
    <submittedName>
        <fullName evidence="6">LuxR family transcriptional regulator</fullName>
    </submittedName>
</protein>
<feature type="domain" description="HTH luxR-type" evidence="5">
    <location>
        <begin position="80"/>
        <end position="145"/>
    </location>
</feature>
<gene>
    <name evidence="6" type="ORF">AK37_10211</name>
</gene>
<keyword evidence="1" id="KW-0805">Transcription regulation</keyword>
<dbReference type="InterPro" id="IPR000792">
    <property type="entry name" value="Tscrpt_reg_LuxR_C"/>
</dbReference>
<keyword evidence="2" id="KW-0238">DNA-binding</keyword>
<dbReference type="InterPro" id="IPR016032">
    <property type="entry name" value="Sig_transdc_resp-reg_C-effctor"/>
</dbReference>
<dbReference type="SMART" id="SM00421">
    <property type="entry name" value="HTH_LUXR"/>
    <property type="match status" value="1"/>
</dbReference>
<dbReference type="Pfam" id="PF00196">
    <property type="entry name" value="GerE"/>
    <property type="match status" value="1"/>
</dbReference>
<dbReference type="PATRIC" id="fig|1114960.4.peg.2070"/>
<dbReference type="PROSITE" id="PS50043">
    <property type="entry name" value="HTH_LUXR_2"/>
    <property type="match status" value="1"/>
</dbReference>
<dbReference type="PANTHER" id="PTHR44688">
    <property type="entry name" value="DNA-BINDING TRANSCRIPTIONAL ACTIVATOR DEVR_DOSR"/>
    <property type="match status" value="1"/>
</dbReference>
<sequence length="147" mass="15357">MRTGDAGGRIRFRGGGRPGTDRGRGDLRGAGALADAADAHALAPIAYRDHADTQRSVEAAAAAAALAARCDHASSPALDEAARPLPLTSPEREFAAMVTAGLSNRQIADRLVVPVGTVEGHIYRACTELGVSDRTELAELMRDTGRR</sequence>
<reference evidence="6 7" key="1">
    <citation type="submission" date="2011-12" db="EMBL/GenBank/DDBJ databases">
        <authorList>
            <person name="Kriszt B."/>
            <person name="Tancsics A."/>
            <person name="Cserhati M."/>
            <person name="Toth A."/>
            <person name="Nagy I."/>
            <person name="Horvath B."/>
            <person name="Tamura T."/>
            <person name="Kukolya J."/>
            <person name="Szoboszlay S."/>
        </authorList>
    </citation>
    <scope>NUCLEOTIDE SEQUENCE [LARGE SCALE GENOMIC DNA]</scope>
    <source>
        <strain evidence="6 7">AK37</strain>
    </source>
</reference>
<comment type="caution">
    <text evidence="6">The sequence shown here is derived from an EMBL/GenBank/DDBJ whole genome shotgun (WGS) entry which is preliminary data.</text>
</comment>
<evidence type="ECO:0000256" key="3">
    <source>
        <dbReference type="ARBA" id="ARBA00023163"/>
    </source>
</evidence>
<accession>H0JQW3</accession>
<feature type="region of interest" description="Disordered" evidence="4">
    <location>
        <begin position="1"/>
        <end position="26"/>
    </location>
</feature>
<dbReference type="Proteomes" id="UP000005064">
    <property type="component" value="Unassembled WGS sequence"/>
</dbReference>
<dbReference type="PANTHER" id="PTHR44688:SF16">
    <property type="entry name" value="DNA-BINDING TRANSCRIPTIONAL ACTIVATOR DEVR_DOSR"/>
    <property type="match status" value="1"/>
</dbReference>
<dbReference type="GO" id="GO:0003677">
    <property type="term" value="F:DNA binding"/>
    <property type="evidence" value="ECO:0007669"/>
    <property type="project" value="UniProtKB-KW"/>
</dbReference>
<dbReference type="EMBL" id="AHBW01000038">
    <property type="protein sequence ID" value="EHK83746.1"/>
    <property type="molecule type" value="Genomic_DNA"/>
</dbReference>
<dbReference type="RefSeq" id="WP_006552012.1">
    <property type="nucleotide sequence ID" value="NZ_AHBW01000038.1"/>
</dbReference>
<evidence type="ECO:0000256" key="4">
    <source>
        <dbReference type="SAM" id="MobiDB-lite"/>
    </source>
</evidence>
<evidence type="ECO:0000313" key="7">
    <source>
        <dbReference type="Proteomes" id="UP000005064"/>
    </source>
</evidence>
<proteinExistence type="predicted"/>
<dbReference type="Gene3D" id="1.10.10.10">
    <property type="entry name" value="Winged helix-like DNA-binding domain superfamily/Winged helix DNA-binding domain"/>
    <property type="match status" value="1"/>
</dbReference>